<gene>
    <name evidence="1" type="ORF">C7U56_04535</name>
</gene>
<name>A0A2T3FV74_9CLOT</name>
<comment type="caution">
    <text evidence="1">The sequence shown here is derived from an EMBL/GenBank/DDBJ whole genome shotgun (WGS) entry which is preliminary data.</text>
</comment>
<organism evidence="1 2">
    <name type="scientific">Clostridium fessum</name>
    <dbReference type="NCBI Taxonomy" id="2126740"/>
    <lineage>
        <taxon>Bacteria</taxon>
        <taxon>Bacillati</taxon>
        <taxon>Bacillota</taxon>
        <taxon>Clostridia</taxon>
        <taxon>Eubacteriales</taxon>
        <taxon>Clostridiaceae</taxon>
        <taxon>Clostridium</taxon>
    </lineage>
</organism>
<dbReference type="InterPro" id="IPR016177">
    <property type="entry name" value="DNA-bd_dom_sf"/>
</dbReference>
<dbReference type="SUPFAM" id="SSF54171">
    <property type="entry name" value="DNA-binding domain"/>
    <property type="match status" value="1"/>
</dbReference>
<reference evidence="1 2" key="1">
    <citation type="submission" date="2018-03" db="EMBL/GenBank/DDBJ databases">
        <title>Lachnoclostridium SNUG30386 gen.nov., sp.nov., isolated from human faeces.</title>
        <authorList>
            <person name="Seo B."/>
            <person name="Jeon K."/>
            <person name="Ko G."/>
        </authorList>
    </citation>
    <scope>NUCLEOTIDE SEQUENCE [LARGE SCALE GENOMIC DNA]</scope>
    <source>
        <strain evidence="1 2">SNUG30386</strain>
    </source>
</reference>
<proteinExistence type="predicted"/>
<dbReference type="InterPro" id="IPR036955">
    <property type="entry name" value="AP2/ERF_dom_sf"/>
</dbReference>
<dbReference type="AlphaFoldDB" id="A0A2T3FV74"/>
<dbReference type="EMBL" id="PYLO01000001">
    <property type="protein sequence ID" value="PST39178.1"/>
    <property type="molecule type" value="Genomic_DNA"/>
</dbReference>
<accession>A0A2T3FV74</accession>
<dbReference type="GO" id="GO:0003677">
    <property type="term" value="F:DNA binding"/>
    <property type="evidence" value="ECO:0007669"/>
    <property type="project" value="InterPro"/>
</dbReference>
<protein>
    <recommendedName>
        <fullName evidence="3">AP2/ERF domain-containing protein</fullName>
    </recommendedName>
</protein>
<evidence type="ECO:0008006" key="3">
    <source>
        <dbReference type="Google" id="ProtNLM"/>
    </source>
</evidence>
<sequence>MSAGEVEYVREDLTGRRYGRLTVCREIKQAEKSRRHYWLCRCDCGKEKTVEESHLKTGHTKSCGCYRKELPSSRRIDLTGRQFGRLKVLEEADNSNRTGEYWKCVCSCGRLIEASKESLCAGKTKSCGCLQAETRKKNMKKAIHFVGGTCLERIANQKNTANNTSGYRGVYQRENSRWRAAIGFQGKVYNLGTFVNLEDAVAARKKAEEELYEPFLREHGVKAVQNGGI</sequence>
<evidence type="ECO:0000313" key="1">
    <source>
        <dbReference type="EMBL" id="PST39178.1"/>
    </source>
</evidence>
<dbReference type="Proteomes" id="UP000241048">
    <property type="component" value="Unassembled WGS sequence"/>
</dbReference>
<dbReference type="Gene3D" id="3.30.730.10">
    <property type="entry name" value="AP2/ERF domain"/>
    <property type="match status" value="1"/>
</dbReference>
<dbReference type="GO" id="GO:0003700">
    <property type="term" value="F:DNA-binding transcription factor activity"/>
    <property type="evidence" value="ECO:0007669"/>
    <property type="project" value="InterPro"/>
</dbReference>
<evidence type="ECO:0000313" key="2">
    <source>
        <dbReference type="Proteomes" id="UP000241048"/>
    </source>
</evidence>
<keyword evidence="2" id="KW-1185">Reference proteome</keyword>